<dbReference type="Proteomes" id="UP000195043">
    <property type="component" value="Unassembled WGS sequence"/>
</dbReference>
<dbReference type="CDD" id="cd00371">
    <property type="entry name" value="HMA"/>
    <property type="match status" value="1"/>
</dbReference>
<keyword evidence="2" id="KW-0479">Metal-binding</keyword>
<dbReference type="InterPro" id="IPR017969">
    <property type="entry name" value="Heavy-metal-associated_CS"/>
</dbReference>
<organism evidence="5 6">
    <name type="scientific">Candidatus Enterococcus testudinis</name>
    <dbReference type="NCBI Taxonomy" id="1834191"/>
    <lineage>
        <taxon>Bacteria</taxon>
        <taxon>Bacillati</taxon>
        <taxon>Bacillota</taxon>
        <taxon>Bacilli</taxon>
        <taxon>Lactobacillales</taxon>
        <taxon>Enterococcaceae</taxon>
        <taxon>Enterococcus</taxon>
    </lineage>
</organism>
<evidence type="ECO:0000313" key="5">
    <source>
        <dbReference type="EMBL" id="OTN77246.1"/>
    </source>
</evidence>
<gene>
    <name evidence="5" type="ORF">A5886_002343</name>
</gene>
<dbReference type="PROSITE" id="PS50846">
    <property type="entry name" value="HMA_2"/>
    <property type="match status" value="1"/>
</dbReference>
<dbReference type="Gene3D" id="3.30.70.100">
    <property type="match status" value="1"/>
</dbReference>
<proteinExistence type="predicted"/>
<dbReference type="PRINTS" id="PR00946">
    <property type="entry name" value="HGSCAVENGER"/>
</dbReference>
<evidence type="ECO:0000256" key="2">
    <source>
        <dbReference type="ARBA" id="ARBA00022723"/>
    </source>
</evidence>
<feature type="domain" description="HMA" evidence="4">
    <location>
        <begin position="1"/>
        <end position="67"/>
    </location>
</feature>
<protein>
    <recommendedName>
        <fullName evidence="1">Copper chaperone CopZ</fullName>
    </recommendedName>
</protein>
<dbReference type="RefSeq" id="WP_086275294.1">
    <property type="nucleotide sequence ID" value="NZ_NGKU01000001.1"/>
</dbReference>
<dbReference type="GO" id="GO:0005507">
    <property type="term" value="F:copper ion binding"/>
    <property type="evidence" value="ECO:0007669"/>
    <property type="project" value="InterPro"/>
</dbReference>
<dbReference type="InterPro" id="IPR036163">
    <property type="entry name" value="HMA_dom_sf"/>
</dbReference>
<comment type="caution">
    <text evidence="5">The sequence shown here is derived from an EMBL/GenBank/DDBJ whole genome shotgun (WGS) entry which is preliminary data.</text>
</comment>
<dbReference type="PANTHER" id="PTHR46594:SF4">
    <property type="entry name" value="P-TYPE CATION-TRANSPORTING ATPASE"/>
    <property type="match status" value="1"/>
</dbReference>
<dbReference type="NCBIfam" id="TIGR00003">
    <property type="entry name" value="copper ion binding protein"/>
    <property type="match status" value="1"/>
</dbReference>
<sequence length="70" mass="7543">MKKIMTISGMNCAHCAAKVEKALTEVPGVKKAKVDLKKAKSKVKYDETQVTEDMLLKAVSDAGYTGALAR</sequence>
<evidence type="ECO:0000256" key="1">
    <source>
        <dbReference type="ARBA" id="ARBA00015313"/>
    </source>
</evidence>
<keyword evidence="3" id="KW-0186">Copper</keyword>
<dbReference type="AlphaFoldDB" id="A0A242A882"/>
<dbReference type="InterPro" id="IPR006121">
    <property type="entry name" value="HMA_dom"/>
</dbReference>
<accession>A0A242A882</accession>
<dbReference type="InterPro" id="IPR001802">
    <property type="entry name" value="MerP/CopZ"/>
</dbReference>
<evidence type="ECO:0000256" key="3">
    <source>
        <dbReference type="ARBA" id="ARBA00023008"/>
    </source>
</evidence>
<keyword evidence="6" id="KW-1185">Reference proteome</keyword>
<dbReference type="STRING" id="1834191.A5886_002343"/>
<dbReference type="NCBIfam" id="NF033794">
    <property type="entry name" value="chaper_CopZ_Eh"/>
    <property type="match status" value="1"/>
</dbReference>
<dbReference type="PROSITE" id="PS01047">
    <property type="entry name" value="HMA_1"/>
    <property type="match status" value="1"/>
</dbReference>
<dbReference type="InterPro" id="IPR006122">
    <property type="entry name" value="HMA_Cu_ion-bd"/>
</dbReference>
<evidence type="ECO:0000313" key="6">
    <source>
        <dbReference type="Proteomes" id="UP000195043"/>
    </source>
</evidence>
<evidence type="ECO:0000259" key="4">
    <source>
        <dbReference type="PROSITE" id="PS50846"/>
    </source>
</evidence>
<dbReference type="EMBL" id="NGKU01000001">
    <property type="protein sequence ID" value="OTN77246.1"/>
    <property type="molecule type" value="Genomic_DNA"/>
</dbReference>
<dbReference type="SUPFAM" id="SSF55008">
    <property type="entry name" value="HMA, heavy metal-associated domain"/>
    <property type="match status" value="1"/>
</dbReference>
<dbReference type="PANTHER" id="PTHR46594">
    <property type="entry name" value="P-TYPE CATION-TRANSPORTING ATPASE"/>
    <property type="match status" value="1"/>
</dbReference>
<dbReference type="Pfam" id="PF00403">
    <property type="entry name" value="HMA"/>
    <property type="match status" value="1"/>
</dbReference>
<name>A0A242A882_9ENTE</name>
<reference evidence="5 6" key="1">
    <citation type="submission" date="2017-05" db="EMBL/GenBank/DDBJ databases">
        <title>The Genome Sequence of Enterococcus sp. 8G7_MSG3316.</title>
        <authorList>
            <consortium name="The Broad Institute Genomics Platform"/>
            <consortium name="The Broad Institute Genomic Center for Infectious Diseases"/>
            <person name="Earl A."/>
            <person name="Manson A."/>
            <person name="Schwartman J."/>
            <person name="Gilmore M."/>
            <person name="Abouelleil A."/>
            <person name="Cao P."/>
            <person name="Chapman S."/>
            <person name="Cusick C."/>
            <person name="Shea T."/>
            <person name="Young S."/>
            <person name="Neafsey D."/>
            <person name="Nusbaum C."/>
            <person name="Birren B."/>
        </authorList>
    </citation>
    <scope>NUCLEOTIDE SEQUENCE [LARGE SCALE GENOMIC DNA]</scope>
    <source>
        <strain evidence="5 6">8G7_MSG3316</strain>
    </source>
</reference>
<dbReference type="FunFam" id="3.30.70.100:FF:000005">
    <property type="entry name" value="Copper-exporting P-type ATPase A"/>
    <property type="match status" value="1"/>
</dbReference>